<protein>
    <recommendedName>
        <fullName evidence="3">Terminase</fullName>
    </recommendedName>
</protein>
<reference evidence="1 2" key="1">
    <citation type="submission" date="2017-01" db="EMBL/GenBank/DDBJ databases">
        <title>Draft genome sequence of Pseudomonas pachastrellae type strain CCUG 46540T from a deep sea.</title>
        <authorList>
            <person name="Gomila M."/>
            <person name="Mulet M."/>
            <person name="Lalucat J."/>
            <person name="Garcia-Valdes E."/>
        </authorList>
    </citation>
    <scope>NUCLEOTIDE SEQUENCE [LARGE SCALE GENOMIC DNA]</scope>
    <source>
        <strain evidence="1 2">CCUG 46540</strain>
    </source>
</reference>
<keyword evidence="2" id="KW-1185">Reference proteome</keyword>
<evidence type="ECO:0000313" key="1">
    <source>
        <dbReference type="EMBL" id="ONM43148.1"/>
    </source>
</evidence>
<proteinExistence type="predicted"/>
<comment type="caution">
    <text evidence="1">The sequence shown here is derived from an EMBL/GenBank/DDBJ whole genome shotgun (WGS) entry which is preliminary data.</text>
</comment>
<accession>A0A1S8DCJ5</accession>
<dbReference type="EMBL" id="MUBC01000035">
    <property type="protein sequence ID" value="ONM43148.1"/>
    <property type="molecule type" value="Genomic_DNA"/>
</dbReference>
<dbReference type="OrthoDB" id="9775154at2"/>
<dbReference type="STRING" id="254161.SAMN05216256_101111"/>
<dbReference type="RefSeq" id="WP_083728385.1">
    <property type="nucleotide sequence ID" value="NZ_FOUD01000001.1"/>
</dbReference>
<name>A0A1S8DCJ5_9GAMM</name>
<sequence length="513" mass="57636">MSTADQMLAQVLSDDELYCRINLKIRTKSGAIVAFEWNDTQRILHTALERQKAEKGWVRALVLKGRQQGCSTYVAARFYKRVTTSFGIRCQIITHMDAATQNLFGMVKTYHELGDATLKPKSKNDSATSLAFGGLRSDYRVATAGSKNAGRSDTVQLFHGSEVAFWPNAEKIMAGLGQTLPLELGTEAIMETTANGLGNKFHSMWVMAVAGKSDYMSVFIPWFIEKGYRREVPADFELSDEDIEYMEAFDLDMEQMAWRQAKIDTDFTGDVDWFNQEYPATPDMAFLKVGHKALINTLKVQKARKKNQAHMRRIGAHVVGLDPARGGDTSTFIHRQGRVAWGIERIDIRDTMAVAGHAARMLEDDQTIRMMFIDIGGIGAGIYDRLVELGYGERVTAVNFGARANDDRKYFNKRAEMWGEMAEWVEDDITPSIPDDDQLHGDLTSASRDKYSSNGQLKLIEKEKIKKELGRSPDDGDALALTFAEPVAADDVHTESWREKLLRSRRRKSAMSA</sequence>
<dbReference type="Proteomes" id="UP000242847">
    <property type="component" value="Unassembled WGS sequence"/>
</dbReference>
<dbReference type="AlphaFoldDB" id="A0A1S8DCJ5"/>
<evidence type="ECO:0000313" key="2">
    <source>
        <dbReference type="Proteomes" id="UP000242847"/>
    </source>
</evidence>
<dbReference type="Gene3D" id="3.40.50.300">
    <property type="entry name" value="P-loop containing nucleotide triphosphate hydrolases"/>
    <property type="match status" value="1"/>
</dbReference>
<dbReference type="Gene3D" id="3.30.420.240">
    <property type="match status" value="1"/>
</dbReference>
<organism evidence="1 2">
    <name type="scientific">Halopseudomonas pachastrellae</name>
    <dbReference type="NCBI Taxonomy" id="254161"/>
    <lineage>
        <taxon>Bacteria</taxon>
        <taxon>Pseudomonadati</taxon>
        <taxon>Pseudomonadota</taxon>
        <taxon>Gammaproteobacteria</taxon>
        <taxon>Pseudomonadales</taxon>
        <taxon>Pseudomonadaceae</taxon>
        <taxon>Halopseudomonas</taxon>
    </lineage>
</organism>
<evidence type="ECO:0008006" key="3">
    <source>
        <dbReference type="Google" id="ProtNLM"/>
    </source>
</evidence>
<dbReference type="InterPro" id="IPR027417">
    <property type="entry name" value="P-loop_NTPase"/>
</dbReference>
<gene>
    <name evidence="1" type="ORF">BXT89_14445</name>
</gene>